<dbReference type="Proteomes" id="UP000006729">
    <property type="component" value="Chromosome 3"/>
</dbReference>
<sequence>MTEEGNLNKSFGFPYLILFRLIPVLLQLSTTLPSFVARHHLNEHGLITFFKQ</sequence>
<gene>
    <name evidence="2" type="ORF">POPTR_003G200160</name>
</gene>
<evidence type="ECO:0000256" key="1">
    <source>
        <dbReference type="SAM" id="Phobius"/>
    </source>
</evidence>
<proteinExistence type="predicted"/>
<organism evidence="2 3">
    <name type="scientific">Populus trichocarpa</name>
    <name type="common">Western balsam poplar</name>
    <name type="synonym">Populus balsamifera subsp. trichocarpa</name>
    <dbReference type="NCBI Taxonomy" id="3694"/>
    <lineage>
        <taxon>Eukaryota</taxon>
        <taxon>Viridiplantae</taxon>
        <taxon>Streptophyta</taxon>
        <taxon>Embryophyta</taxon>
        <taxon>Tracheophyta</taxon>
        <taxon>Spermatophyta</taxon>
        <taxon>Magnoliopsida</taxon>
        <taxon>eudicotyledons</taxon>
        <taxon>Gunneridae</taxon>
        <taxon>Pentapetalae</taxon>
        <taxon>rosids</taxon>
        <taxon>fabids</taxon>
        <taxon>Malpighiales</taxon>
        <taxon>Salicaceae</taxon>
        <taxon>Saliceae</taxon>
        <taxon>Populus</taxon>
    </lineage>
</organism>
<keyword evidence="1" id="KW-0472">Membrane</keyword>
<name>A0A3N7EY48_POPTR</name>
<accession>A0A3N7EY48</accession>
<keyword evidence="1" id="KW-1133">Transmembrane helix</keyword>
<reference evidence="2 3" key="1">
    <citation type="journal article" date="2006" name="Science">
        <title>The genome of black cottonwood, Populus trichocarpa (Torr. &amp; Gray).</title>
        <authorList>
            <person name="Tuskan G.A."/>
            <person name="Difazio S."/>
            <person name="Jansson S."/>
            <person name="Bohlmann J."/>
            <person name="Grigoriev I."/>
            <person name="Hellsten U."/>
            <person name="Putnam N."/>
            <person name="Ralph S."/>
            <person name="Rombauts S."/>
            <person name="Salamov A."/>
            <person name="Schein J."/>
            <person name="Sterck L."/>
            <person name="Aerts A."/>
            <person name="Bhalerao R.R."/>
            <person name="Bhalerao R.P."/>
            <person name="Blaudez D."/>
            <person name="Boerjan W."/>
            <person name="Brun A."/>
            <person name="Brunner A."/>
            <person name="Busov V."/>
            <person name="Campbell M."/>
            <person name="Carlson J."/>
            <person name="Chalot M."/>
            <person name="Chapman J."/>
            <person name="Chen G.L."/>
            <person name="Cooper D."/>
            <person name="Coutinho P.M."/>
            <person name="Couturier J."/>
            <person name="Covert S."/>
            <person name="Cronk Q."/>
            <person name="Cunningham R."/>
            <person name="Davis J."/>
            <person name="Degroeve S."/>
            <person name="Dejardin A."/>
            <person name="Depamphilis C."/>
            <person name="Detter J."/>
            <person name="Dirks B."/>
            <person name="Dubchak I."/>
            <person name="Duplessis S."/>
            <person name="Ehlting J."/>
            <person name="Ellis B."/>
            <person name="Gendler K."/>
            <person name="Goodstein D."/>
            <person name="Gribskov M."/>
            <person name="Grimwood J."/>
            <person name="Groover A."/>
            <person name="Gunter L."/>
            <person name="Hamberger B."/>
            <person name="Heinze B."/>
            <person name="Helariutta Y."/>
            <person name="Henrissat B."/>
            <person name="Holligan D."/>
            <person name="Holt R."/>
            <person name="Huang W."/>
            <person name="Islam-Faridi N."/>
            <person name="Jones S."/>
            <person name="Jones-Rhoades M."/>
            <person name="Jorgensen R."/>
            <person name="Joshi C."/>
            <person name="Kangasjarvi J."/>
            <person name="Karlsson J."/>
            <person name="Kelleher C."/>
            <person name="Kirkpatrick R."/>
            <person name="Kirst M."/>
            <person name="Kohler A."/>
            <person name="Kalluri U."/>
            <person name="Larimer F."/>
            <person name="Leebens-Mack J."/>
            <person name="Leple J.C."/>
            <person name="Locascio P."/>
            <person name="Lou Y."/>
            <person name="Lucas S."/>
            <person name="Martin F."/>
            <person name="Montanini B."/>
            <person name="Napoli C."/>
            <person name="Nelson D.R."/>
            <person name="Nelson C."/>
            <person name="Nieminen K."/>
            <person name="Nilsson O."/>
            <person name="Pereda V."/>
            <person name="Peter G."/>
            <person name="Philippe R."/>
            <person name="Pilate G."/>
            <person name="Poliakov A."/>
            <person name="Razumovskaya J."/>
            <person name="Richardson P."/>
            <person name="Rinaldi C."/>
            <person name="Ritland K."/>
            <person name="Rouze P."/>
            <person name="Ryaboy D."/>
            <person name="Schmutz J."/>
            <person name="Schrader J."/>
            <person name="Segerman B."/>
            <person name="Shin H."/>
            <person name="Siddiqui A."/>
            <person name="Sterky F."/>
            <person name="Terry A."/>
            <person name="Tsai C.J."/>
            <person name="Uberbacher E."/>
            <person name="Unneberg P."/>
            <person name="Vahala J."/>
            <person name="Wall K."/>
            <person name="Wessler S."/>
            <person name="Yang G."/>
            <person name="Yin T."/>
            <person name="Douglas C."/>
            <person name="Marra M."/>
            <person name="Sandberg G."/>
            <person name="Van de Peer Y."/>
            <person name="Rokhsar D."/>
        </authorList>
    </citation>
    <scope>NUCLEOTIDE SEQUENCE [LARGE SCALE GENOMIC DNA]</scope>
    <source>
        <strain evidence="3">cv. Nisqually</strain>
    </source>
</reference>
<dbReference type="EMBL" id="CM009292">
    <property type="protein sequence ID" value="RQO88630.1"/>
    <property type="molecule type" value="Genomic_DNA"/>
</dbReference>
<dbReference type="AlphaFoldDB" id="A0A3N7EY48"/>
<keyword evidence="3" id="KW-1185">Reference proteome</keyword>
<keyword evidence="1" id="KW-0812">Transmembrane</keyword>
<dbReference type="InParanoid" id="A0A3N7EY48"/>
<evidence type="ECO:0000313" key="3">
    <source>
        <dbReference type="Proteomes" id="UP000006729"/>
    </source>
</evidence>
<evidence type="ECO:0000313" key="2">
    <source>
        <dbReference type="EMBL" id="RQO88630.1"/>
    </source>
</evidence>
<protein>
    <submittedName>
        <fullName evidence="2">Uncharacterized protein</fullName>
    </submittedName>
</protein>
<feature type="transmembrane region" description="Helical" evidence="1">
    <location>
        <begin position="12"/>
        <end position="32"/>
    </location>
</feature>